<dbReference type="Gene3D" id="3.90.400.10">
    <property type="entry name" value="Oligo-1,6-glucosidase, Domain 2"/>
    <property type="match status" value="1"/>
</dbReference>
<keyword evidence="1 5" id="KW-0328">Glycosyltransferase</keyword>
<dbReference type="PIRSF" id="PIRSF003059">
    <property type="entry name" value="Sucrose_phosphorylase"/>
    <property type="match status" value="1"/>
</dbReference>
<evidence type="ECO:0000256" key="1">
    <source>
        <dbReference type="ARBA" id="ARBA00022676"/>
    </source>
</evidence>
<gene>
    <name evidence="5" type="ORF">SV7mr_14440</name>
</gene>
<dbReference type="PANTHER" id="PTHR10357">
    <property type="entry name" value="ALPHA-AMYLASE FAMILY MEMBER"/>
    <property type="match status" value="1"/>
</dbReference>
<dbReference type="InterPro" id="IPR017853">
    <property type="entry name" value="GH"/>
</dbReference>
<dbReference type="Proteomes" id="UP000315003">
    <property type="component" value="Chromosome"/>
</dbReference>
<feature type="domain" description="Glycosyl hydrolase family 13 catalytic" evidence="4">
    <location>
        <begin position="66"/>
        <end position="464"/>
    </location>
</feature>
<accession>A0A517SS50</accession>
<dbReference type="EMBL" id="CP036272">
    <property type="protein sequence ID" value="QDT58942.1"/>
    <property type="molecule type" value="Genomic_DNA"/>
</dbReference>
<organism evidence="5 6">
    <name type="scientific">Stieleria bergensis</name>
    <dbReference type="NCBI Taxonomy" id="2528025"/>
    <lineage>
        <taxon>Bacteria</taxon>
        <taxon>Pseudomonadati</taxon>
        <taxon>Planctomycetota</taxon>
        <taxon>Planctomycetia</taxon>
        <taxon>Pirellulales</taxon>
        <taxon>Pirellulaceae</taxon>
        <taxon>Stieleria</taxon>
    </lineage>
</organism>
<dbReference type="Gene3D" id="2.60.40.1180">
    <property type="entry name" value="Golgi alpha-mannosidase II"/>
    <property type="match status" value="1"/>
</dbReference>
<dbReference type="InterPro" id="IPR006047">
    <property type="entry name" value="GH13_cat_dom"/>
</dbReference>
<evidence type="ECO:0000256" key="3">
    <source>
        <dbReference type="PIRSR" id="PIRSR003059-2"/>
    </source>
</evidence>
<dbReference type="Gene3D" id="3.20.20.80">
    <property type="entry name" value="Glycosidases"/>
    <property type="match status" value="1"/>
</dbReference>
<dbReference type="CDD" id="cd11356">
    <property type="entry name" value="AmyAc_Sucrose_phosphorylase-like_1"/>
    <property type="match status" value="1"/>
</dbReference>
<dbReference type="Pfam" id="PF00128">
    <property type="entry name" value="Alpha-amylase"/>
    <property type="match status" value="1"/>
</dbReference>
<keyword evidence="6" id="KW-1185">Reference proteome</keyword>
<reference evidence="5 6" key="1">
    <citation type="submission" date="2019-02" db="EMBL/GenBank/DDBJ databases">
        <title>Deep-cultivation of Planctomycetes and their phenomic and genomic characterization uncovers novel biology.</title>
        <authorList>
            <person name="Wiegand S."/>
            <person name="Jogler M."/>
            <person name="Boedeker C."/>
            <person name="Pinto D."/>
            <person name="Vollmers J."/>
            <person name="Rivas-Marin E."/>
            <person name="Kohn T."/>
            <person name="Peeters S.H."/>
            <person name="Heuer A."/>
            <person name="Rast P."/>
            <person name="Oberbeckmann S."/>
            <person name="Bunk B."/>
            <person name="Jeske O."/>
            <person name="Meyerdierks A."/>
            <person name="Storesund J.E."/>
            <person name="Kallscheuer N."/>
            <person name="Luecker S."/>
            <person name="Lage O.M."/>
            <person name="Pohl T."/>
            <person name="Merkel B.J."/>
            <person name="Hornburger P."/>
            <person name="Mueller R.-W."/>
            <person name="Bruemmer F."/>
            <person name="Labrenz M."/>
            <person name="Spormann A.M."/>
            <person name="Op den Camp H."/>
            <person name="Overmann J."/>
            <person name="Amann R."/>
            <person name="Jetten M.S.M."/>
            <person name="Mascher T."/>
            <person name="Medema M.H."/>
            <person name="Devos D.P."/>
            <person name="Kaster A.-K."/>
            <person name="Ovreas L."/>
            <person name="Rohde M."/>
            <person name="Galperin M.Y."/>
            <person name="Jogler C."/>
        </authorList>
    </citation>
    <scope>NUCLEOTIDE SEQUENCE [LARGE SCALE GENOMIC DNA]</scope>
    <source>
        <strain evidence="5 6">SV_7m_r</strain>
    </source>
</reference>
<feature type="binding site" evidence="3">
    <location>
        <begin position="225"/>
        <end position="227"/>
    </location>
    <ligand>
        <name>substrate</name>
    </ligand>
</feature>
<dbReference type="InterPro" id="IPR013780">
    <property type="entry name" value="Glyco_hydro_b"/>
</dbReference>
<dbReference type="InterPro" id="IPR016377">
    <property type="entry name" value="Sucrose_GGa_phosphorylase-rel"/>
</dbReference>
<dbReference type="InterPro" id="IPR045857">
    <property type="entry name" value="O16G_dom_2"/>
</dbReference>
<dbReference type="PANTHER" id="PTHR10357:SF214">
    <property type="entry name" value="GLUCOSYLGLYCERATE PHOSPHORYLASE"/>
    <property type="match status" value="1"/>
</dbReference>
<name>A0A517SS50_9BACT</name>
<dbReference type="SMART" id="SM00642">
    <property type="entry name" value="Aamy"/>
    <property type="match status" value="1"/>
</dbReference>
<evidence type="ECO:0000256" key="2">
    <source>
        <dbReference type="ARBA" id="ARBA00022679"/>
    </source>
</evidence>
<protein>
    <submittedName>
        <fullName evidence="5">Sucrose phosphorylase</fullName>
        <ecNumber evidence="5">2.4.1.7</ecNumber>
    </submittedName>
</protein>
<dbReference type="SUPFAM" id="SSF51011">
    <property type="entry name" value="Glycosyl hydrolase domain"/>
    <property type="match status" value="1"/>
</dbReference>
<feature type="binding site" evidence="3">
    <location>
        <position position="132"/>
    </location>
    <ligand>
        <name>substrate</name>
    </ligand>
</feature>
<evidence type="ECO:0000259" key="4">
    <source>
        <dbReference type="SMART" id="SM00642"/>
    </source>
</evidence>
<evidence type="ECO:0000313" key="5">
    <source>
        <dbReference type="EMBL" id="QDT58942.1"/>
    </source>
</evidence>
<dbReference type="GO" id="GO:0009018">
    <property type="term" value="F:sucrose phosphorylase activity"/>
    <property type="evidence" value="ECO:0007669"/>
    <property type="project" value="UniProtKB-EC"/>
</dbReference>
<feature type="binding site" evidence="3">
    <location>
        <begin position="335"/>
        <end position="336"/>
    </location>
    <ligand>
        <name>substrate</name>
    </ligand>
</feature>
<evidence type="ECO:0000313" key="6">
    <source>
        <dbReference type="Proteomes" id="UP000315003"/>
    </source>
</evidence>
<dbReference type="GO" id="GO:0005975">
    <property type="term" value="P:carbohydrate metabolic process"/>
    <property type="evidence" value="ECO:0007669"/>
    <property type="project" value="InterPro"/>
</dbReference>
<keyword evidence="2 5" id="KW-0808">Transferase</keyword>
<dbReference type="InterPro" id="IPR033746">
    <property type="entry name" value="GGa_phosphorylase"/>
</dbReference>
<feature type="binding site" evidence="3">
    <location>
        <position position="441"/>
    </location>
    <ligand>
        <name>substrate</name>
    </ligand>
</feature>
<dbReference type="SUPFAM" id="SSF51445">
    <property type="entry name" value="(Trans)glycosidases"/>
    <property type="match status" value="1"/>
</dbReference>
<feature type="binding site" evidence="3">
    <location>
        <position position="94"/>
    </location>
    <ligand>
        <name>substrate</name>
    </ligand>
</feature>
<dbReference type="AlphaFoldDB" id="A0A517SS50"/>
<dbReference type="RefSeq" id="WP_419188201.1">
    <property type="nucleotide sequence ID" value="NZ_CP036272.1"/>
</dbReference>
<sequence>MKRLEELSSLYGDQAEWVANEVNGLLERYRNAIAQKHASTTKLTASDAILITYGDSIQTSESNPLQSLSHFCKSQLADCISAIHLLPCFPYTSDDGFSVQDYYQIDPELGDWDDVTAMSGSFDIMLDAVVNHCSQHNAWFKSFLEGDPEFDDYFITADPDVDYSAVTRPRALPLLHRYPKQGGKVSVWTTFSEDQVDLNYHSAKVFVQVLDVLLFYVAQGSRFIRLDAIAFIWKELGTTCLHLPQAHLIIQLYRHYIEQLAPNMSIITETNVPHDENVSYFGDGHNEAHLVYNFTLPPLLMHSLHEEEVETLTRWANTLQLPSDEVCFFNFTASHDGVGVRPLQNIVSDESIQRLADIAQAHGGFVSMRDNGDGTKSPYEINCNYLDFATAPDAENSLRAQRFLLTQSVMLAMPGVPGIYYHSILGSENDRQAALDSGINRRINRQKLTTSTLEAELADATTLRHLVFSGYRRLMQARRNDAAFDPFGTAHYQQQGKVFIIHRVSDSGDVYALHNFSSDSSEVTQLPAQLTDQLSGETVSGGSLTLQPMEYRWLKVIAD</sequence>
<dbReference type="EC" id="2.4.1.7" evidence="5"/>
<proteinExistence type="predicted"/>